<dbReference type="SUPFAM" id="SSF55729">
    <property type="entry name" value="Acyl-CoA N-acyltransferases (Nat)"/>
    <property type="match status" value="1"/>
</dbReference>
<dbReference type="InterPro" id="IPR016181">
    <property type="entry name" value="Acyl_CoA_acyltransferase"/>
</dbReference>
<evidence type="ECO:0000313" key="5">
    <source>
        <dbReference type="EMBL" id="QDV05297.1"/>
    </source>
</evidence>
<evidence type="ECO:0000259" key="4">
    <source>
        <dbReference type="PROSITE" id="PS51186"/>
    </source>
</evidence>
<evidence type="ECO:0000313" key="6">
    <source>
        <dbReference type="Proteomes" id="UP000320390"/>
    </source>
</evidence>
<evidence type="ECO:0000256" key="3">
    <source>
        <dbReference type="ARBA" id="ARBA00038502"/>
    </source>
</evidence>
<dbReference type="PANTHER" id="PTHR43792:SF8">
    <property type="entry name" value="[RIBOSOMAL PROTEIN US5]-ALANINE N-ACETYLTRANSFERASE"/>
    <property type="match status" value="1"/>
</dbReference>
<dbReference type="Gene3D" id="3.40.630.30">
    <property type="match status" value="1"/>
</dbReference>
<dbReference type="GO" id="GO:0008999">
    <property type="term" value="F:protein-N-terminal-alanine acetyltransferase activity"/>
    <property type="evidence" value="ECO:0007669"/>
    <property type="project" value="TreeGrafter"/>
</dbReference>
<keyword evidence="2 5" id="KW-0012">Acyltransferase</keyword>
<dbReference type="InterPro" id="IPR051531">
    <property type="entry name" value="N-acetyltransferase"/>
</dbReference>
<feature type="domain" description="N-acetyltransferase" evidence="4">
    <location>
        <begin position="32"/>
        <end position="191"/>
    </location>
</feature>
<dbReference type="AlphaFoldDB" id="A0A518EMI1"/>
<dbReference type="InterPro" id="IPR000182">
    <property type="entry name" value="GNAT_dom"/>
</dbReference>
<keyword evidence="6" id="KW-1185">Reference proteome</keyword>
<dbReference type="PROSITE" id="PS51186">
    <property type="entry name" value="GNAT"/>
    <property type="match status" value="1"/>
</dbReference>
<dbReference type="EMBL" id="CP036434">
    <property type="protein sequence ID" value="QDV05297.1"/>
    <property type="molecule type" value="Genomic_DNA"/>
</dbReference>
<dbReference type="Pfam" id="PF13302">
    <property type="entry name" value="Acetyltransf_3"/>
    <property type="match status" value="1"/>
</dbReference>
<accession>A0A518EMI1</accession>
<keyword evidence="1 5" id="KW-0808">Transferase</keyword>
<comment type="similarity">
    <text evidence="3">Belongs to the acetyltransferase family. RimJ subfamily.</text>
</comment>
<sequence>MQSPALELLSDRLFVQVPAVAAAPRMVDYCLRNRDHLTRWEPPRSNEYYTRRFWEQQFSASRAEFEQGHSVRSVLIRRDPDAPQGGRSGPIVGVINLSQIVRGGFQAGIVGYSLDSEHQGLGLMREGLERLIEYAFLELGLHRVMANYRPENERSARVLESLGFEREGFAREYLYIDGAWRDHVLTSLIRPDRGLRHRSATSNESTEQEEARRR</sequence>
<evidence type="ECO:0000256" key="1">
    <source>
        <dbReference type="ARBA" id="ARBA00022679"/>
    </source>
</evidence>
<protein>
    <submittedName>
        <fullName evidence="5">Ribosomal N-acetyltransferase YdaF</fullName>
        <ecNumber evidence="5">2.3.1.-</ecNumber>
    </submittedName>
</protein>
<dbReference type="EC" id="2.3.1.-" evidence="5"/>
<organism evidence="5 6">
    <name type="scientific">Saltatorellus ferox</name>
    <dbReference type="NCBI Taxonomy" id="2528018"/>
    <lineage>
        <taxon>Bacteria</taxon>
        <taxon>Pseudomonadati</taxon>
        <taxon>Planctomycetota</taxon>
        <taxon>Planctomycetia</taxon>
        <taxon>Planctomycetia incertae sedis</taxon>
        <taxon>Saltatorellus</taxon>
    </lineage>
</organism>
<dbReference type="RefSeq" id="WP_419190923.1">
    <property type="nucleotide sequence ID" value="NZ_CP036434.1"/>
</dbReference>
<proteinExistence type="inferred from homology"/>
<reference evidence="5 6" key="1">
    <citation type="submission" date="2019-02" db="EMBL/GenBank/DDBJ databases">
        <title>Deep-cultivation of Planctomycetes and their phenomic and genomic characterization uncovers novel biology.</title>
        <authorList>
            <person name="Wiegand S."/>
            <person name="Jogler M."/>
            <person name="Boedeker C."/>
            <person name="Pinto D."/>
            <person name="Vollmers J."/>
            <person name="Rivas-Marin E."/>
            <person name="Kohn T."/>
            <person name="Peeters S.H."/>
            <person name="Heuer A."/>
            <person name="Rast P."/>
            <person name="Oberbeckmann S."/>
            <person name="Bunk B."/>
            <person name="Jeske O."/>
            <person name="Meyerdierks A."/>
            <person name="Storesund J.E."/>
            <person name="Kallscheuer N."/>
            <person name="Luecker S."/>
            <person name="Lage O.M."/>
            <person name="Pohl T."/>
            <person name="Merkel B.J."/>
            <person name="Hornburger P."/>
            <person name="Mueller R.-W."/>
            <person name="Bruemmer F."/>
            <person name="Labrenz M."/>
            <person name="Spormann A.M."/>
            <person name="Op den Camp H."/>
            <person name="Overmann J."/>
            <person name="Amann R."/>
            <person name="Jetten M.S.M."/>
            <person name="Mascher T."/>
            <person name="Medema M.H."/>
            <person name="Devos D.P."/>
            <person name="Kaster A.-K."/>
            <person name="Ovreas L."/>
            <person name="Rohde M."/>
            <person name="Galperin M.Y."/>
            <person name="Jogler C."/>
        </authorList>
    </citation>
    <scope>NUCLEOTIDE SEQUENCE [LARGE SCALE GENOMIC DNA]</scope>
    <source>
        <strain evidence="5 6">Poly30</strain>
    </source>
</reference>
<dbReference type="PANTHER" id="PTHR43792">
    <property type="entry name" value="GNAT FAMILY, PUTATIVE (AFU_ORTHOLOGUE AFUA_3G00765)-RELATED-RELATED"/>
    <property type="match status" value="1"/>
</dbReference>
<dbReference type="GO" id="GO:0005737">
    <property type="term" value="C:cytoplasm"/>
    <property type="evidence" value="ECO:0007669"/>
    <property type="project" value="TreeGrafter"/>
</dbReference>
<dbReference type="Proteomes" id="UP000320390">
    <property type="component" value="Chromosome"/>
</dbReference>
<gene>
    <name evidence="5" type="primary">ydaF_1</name>
    <name evidence="5" type="ORF">Poly30_07930</name>
</gene>
<evidence type="ECO:0000256" key="2">
    <source>
        <dbReference type="ARBA" id="ARBA00023315"/>
    </source>
</evidence>
<name>A0A518EMI1_9BACT</name>